<organism evidence="1 2">
    <name type="scientific">Roseicitreum antarcticum</name>
    <dbReference type="NCBI Taxonomy" id="564137"/>
    <lineage>
        <taxon>Bacteria</taxon>
        <taxon>Pseudomonadati</taxon>
        <taxon>Pseudomonadota</taxon>
        <taxon>Alphaproteobacteria</taxon>
        <taxon>Rhodobacterales</taxon>
        <taxon>Paracoccaceae</taxon>
        <taxon>Roseicitreum</taxon>
    </lineage>
</organism>
<dbReference type="Gene3D" id="3.30.70.100">
    <property type="match status" value="1"/>
</dbReference>
<dbReference type="AlphaFoldDB" id="A0A1H2ZN94"/>
<dbReference type="InterPro" id="IPR036046">
    <property type="entry name" value="Acylphosphatase-like_dom_sf"/>
</dbReference>
<sequence>MKIEQVRFVFRGTLPATSFLEFAQHRAQRLSLWLVAQDQSDTHAQMLVTGQPDLVDAFEMALSLGPTDCVVQDVWRDDTQEEKGMSL</sequence>
<dbReference type="Proteomes" id="UP000198539">
    <property type="component" value="Unassembled WGS sequence"/>
</dbReference>
<dbReference type="SUPFAM" id="SSF54975">
    <property type="entry name" value="Acylphosphatase/BLUF domain-like"/>
    <property type="match status" value="1"/>
</dbReference>
<dbReference type="STRING" id="564137.SAMN04488238_1062"/>
<name>A0A1H2ZN94_9RHOB</name>
<proteinExistence type="predicted"/>
<keyword evidence="2" id="KW-1185">Reference proteome</keyword>
<evidence type="ECO:0000313" key="2">
    <source>
        <dbReference type="Proteomes" id="UP000198539"/>
    </source>
</evidence>
<dbReference type="EMBL" id="FNOM01000006">
    <property type="protein sequence ID" value="SDX18825.1"/>
    <property type="molecule type" value="Genomic_DNA"/>
</dbReference>
<evidence type="ECO:0000313" key="1">
    <source>
        <dbReference type="EMBL" id="SDX18825.1"/>
    </source>
</evidence>
<dbReference type="RefSeq" id="WP_176847105.1">
    <property type="nucleotide sequence ID" value="NZ_CP061498.1"/>
</dbReference>
<gene>
    <name evidence="1" type="ORF">SAMN04488238_1062</name>
</gene>
<reference evidence="1 2" key="1">
    <citation type="submission" date="2016-10" db="EMBL/GenBank/DDBJ databases">
        <authorList>
            <person name="de Groot N.N."/>
        </authorList>
    </citation>
    <scope>NUCLEOTIDE SEQUENCE [LARGE SCALE GENOMIC DNA]</scope>
    <source>
        <strain evidence="1 2">CGMCC 1.8894</strain>
    </source>
</reference>
<protein>
    <submittedName>
        <fullName evidence="1">Acylphosphatase</fullName>
    </submittedName>
</protein>
<accession>A0A1H2ZN94</accession>